<protein>
    <submittedName>
        <fullName evidence="1">Uncharacterized protein</fullName>
    </submittedName>
</protein>
<evidence type="ECO:0000313" key="2">
    <source>
        <dbReference type="Proteomes" id="UP000507245"/>
    </source>
</evidence>
<reference evidence="2" key="1">
    <citation type="journal article" date="2020" name="Genome Biol.">
        <title>Gamete binning: chromosome-level and haplotype-resolved genome assembly enabled by high-throughput single-cell sequencing of gamete genomes.</title>
        <authorList>
            <person name="Campoy J.A."/>
            <person name="Sun H."/>
            <person name="Goel M."/>
            <person name="Jiao W.-B."/>
            <person name="Folz-Donahue K."/>
            <person name="Wang N."/>
            <person name="Rubio M."/>
            <person name="Liu C."/>
            <person name="Kukat C."/>
            <person name="Ruiz D."/>
            <person name="Huettel B."/>
            <person name="Schneeberger K."/>
        </authorList>
    </citation>
    <scope>NUCLEOTIDE SEQUENCE [LARGE SCALE GENOMIC DNA]</scope>
    <source>
        <strain evidence="2">cv. Rojo Pasion</strain>
    </source>
</reference>
<dbReference type="OrthoDB" id="10454209at2759"/>
<proteinExistence type="predicted"/>
<sequence>MVKVCEACEGQGEEDDGAVTEPDLARVGKHRILDLPERYTSDSEKKNLMLMPTVVNWTAHI</sequence>
<accession>A0A6J5VU82</accession>
<name>A0A6J5VU82_PRUAR</name>
<dbReference type="AlphaFoldDB" id="A0A6J5VU82"/>
<dbReference type="EMBL" id="CAEKKB010000001">
    <property type="protein sequence ID" value="CAB4292869.1"/>
    <property type="molecule type" value="Genomic_DNA"/>
</dbReference>
<keyword evidence="2" id="KW-1185">Reference proteome</keyword>
<dbReference type="Proteomes" id="UP000507245">
    <property type="component" value="Unassembled WGS sequence"/>
</dbReference>
<gene>
    <name evidence="1" type="ORF">ORAREDHAP_LOCUS1501</name>
</gene>
<organism evidence="1 2">
    <name type="scientific">Prunus armeniaca</name>
    <name type="common">Apricot</name>
    <name type="synonym">Armeniaca vulgaris</name>
    <dbReference type="NCBI Taxonomy" id="36596"/>
    <lineage>
        <taxon>Eukaryota</taxon>
        <taxon>Viridiplantae</taxon>
        <taxon>Streptophyta</taxon>
        <taxon>Embryophyta</taxon>
        <taxon>Tracheophyta</taxon>
        <taxon>Spermatophyta</taxon>
        <taxon>Magnoliopsida</taxon>
        <taxon>eudicotyledons</taxon>
        <taxon>Gunneridae</taxon>
        <taxon>Pentapetalae</taxon>
        <taxon>rosids</taxon>
        <taxon>fabids</taxon>
        <taxon>Rosales</taxon>
        <taxon>Rosaceae</taxon>
        <taxon>Amygdaloideae</taxon>
        <taxon>Amygdaleae</taxon>
        <taxon>Prunus</taxon>
    </lineage>
</organism>
<evidence type="ECO:0000313" key="1">
    <source>
        <dbReference type="EMBL" id="CAB4292869.1"/>
    </source>
</evidence>